<accession>J3P766</accession>
<protein>
    <submittedName>
        <fullName evidence="1 2">Uncharacterized protein</fullName>
    </submittedName>
</protein>
<dbReference type="EMBL" id="GL385399">
    <property type="protein sequence ID" value="EJT72497.1"/>
    <property type="molecule type" value="Genomic_DNA"/>
</dbReference>
<dbReference type="HOGENOM" id="CLU_2671209_0_0_1"/>
<evidence type="ECO:0000313" key="2">
    <source>
        <dbReference type="EnsemblFungi" id="EJT72497"/>
    </source>
</evidence>
<reference evidence="2" key="4">
    <citation type="journal article" date="2015" name="G3 (Bethesda)">
        <title>Genome sequences of three phytopathogenic species of the Magnaporthaceae family of fungi.</title>
        <authorList>
            <person name="Okagaki L.H."/>
            <person name="Nunes C.C."/>
            <person name="Sailsbery J."/>
            <person name="Clay B."/>
            <person name="Brown D."/>
            <person name="John T."/>
            <person name="Oh Y."/>
            <person name="Young N."/>
            <person name="Fitzgerald M."/>
            <person name="Haas B.J."/>
            <person name="Zeng Q."/>
            <person name="Young S."/>
            <person name="Adiconis X."/>
            <person name="Fan L."/>
            <person name="Levin J.Z."/>
            <person name="Mitchell T.K."/>
            <person name="Okubara P.A."/>
            <person name="Farman M.L."/>
            <person name="Kohn L.M."/>
            <person name="Birren B."/>
            <person name="Ma L.-J."/>
            <person name="Dean R.A."/>
        </authorList>
    </citation>
    <scope>NUCLEOTIDE SEQUENCE</scope>
    <source>
        <strain evidence="2">R3-111a-1</strain>
    </source>
</reference>
<keyword evidence="3" id="KW-1185">Reference proteome</keyword>
<reference evidence="1" key="3">
    <citation type="submission" date="2010-09" db="EMBL/GenBank/DDBJ databases">
        <title>Annotation of Gaeumannomyces graminis var. tritici R3-111a-1.</title>
        <authorList>
            <consortium name="The Broad Institute Genome Sequencing Platform"/>
            <person name="Ma L.-J."/>
            <person name="Dead R."/>
            <person name="Young S.K."/>
            <person name="Zeng Q."/>
            <person name="Gargeya S."/>
            <person name="Fitzgerald M."/>
            <person name="Haas B."/>
            <person name="Abouelleil A."/>
            <person name="Alvarado L."/>
            <person name="Arachchi H.M."/>
            <person name="Berlin A."/>
            <person name="Brown A."/>
            <person name="Chapman S.B."/>
            <person name="Chen Z."/>
            <person name="Dunbar C."/>
            <person name="Freedman E."/>
            <person name="Gearin G."/>
            <person name="Gellesch M."/>
            <person name="Goldberg J."/>
            <person name="Griggs A."/>
            <person name="Gujja S."/>
            <person name="Heiman D."/>
            <person name="Howarth C."/>
            <person name="Larson L."/>
            <person name="Lui A."/>
            <person name="MacDonald P.J.P."/>
            <person name="Mehta T."/>
            <person name="Montmayeur A."/>
            <person name="Murphy C."/>
            <person name="Neiman D."/>
            <person name="Pearson M."/>
            <person name="Priest M."/>
            <person name="Roberts A."/>
            <person name="Saif S."/>
            <person name="Shea T."/>
            <person name="Shenoy N."/>
            <person name="Sisk P."/>
            <person name="Stolte C."/>
            <person name="Sykes S."/>
            <person name="Yandava C."/>
            <person name="Wortman J."/>
            <person name="Nusbaum C."/>
            <person name="Birren B."/>
        </authorList>
    </citation>
    <scope>NUCLEOTIDE SEQUENCE</scope>
    <source>
        <strain evidence="1">R3-111a-1</strain>
    </source>
</reference>
<reference evidence="3" key="1">
    <citation type="submission" date="2010-07" db="EMBL/GenBank/DDBJ databases">
        <title>The genome sequence of Gaeumannomyces graminis var. tritici strain R3-111a-1.</title>
        <authorList>
            <consortium name="The Broad Institute Genome Sequencing Platform"/>
            <person name="Ma L.-J."/>
            <person name="Dead R."/>
            <person name="Young S."/>
            <person name="Zeng Q."/>
            <person name="Koehrsen M."/>
            <person name="Alvarado L."/>
            <person name="Berlin A."/>
            <person name="Chapman S.B."/>
            <person name="Chen Z."/>
            <person name="Freedman E."/>
            <person name="Gellesch M."/>
            <person name="Goldberg J."/>
            <person name="Griggs A."/>
            <person name="Gujja S."/>
            <person name="Heilman E.R."/>
            <person name="Heiman D."/>
            <person name="Hepburn T."/>
            <person name="Howarth C."/>
            <person name="Jen D."/>
            <person name="Larson L."/>
            <person name="Mehta T."/>
            <person name="Neiman D."/>
            <person name="Pearson M."/>
            <person name="Roberts A."/>
            <person name="Saif S."/>
            <person name="Shea T."/>
            <person name="Shenoy N."/>
            <person name="Sisk P."/>
            <person name="Stolte C."/>
            <person name="Sykes S."/>
            <person name="Walk T."/>
            <person name="White J."/>
            <person name="Yandava C."/>
            <person name="Haas B."/>
            <person name="Nusbaum C."/>
            <person name="Birren B."/>
        </authorList>
    </citation>
    <scope>NUCLEOTIDE SEQUENCE [LARGE SCALE GENOMIC DNA]</scope>
    <source>
        <strain evidence="3">R3-111a-1</strain>
    </source>
</reference>
<sequence length="75" mass="8304">MATWSLRIFAGFRPSLLHSLLHSLRAYQRKGTGKKSVRRAGRLVLPAADAAAAATCVFLPRQFRTYGRAMDRGLS</sequence>
<evidence type="ECO:0000313" key="1">
    <source>
        <dbReference type="EMBL" id="EJT72497.1"/>
    </source>
</evidence>
<reference evidence="2" key="5">
    <citation type="submission" date="2018-04" db="UniProtKB">
        <authorList>
            <consortium name="EnsemblFungi"/>
        </authorList>
    </citation>
    <scope>IDENTIFICATION</scope>
    <source>
        <strain evidence="2">R3-111a-1</strain>
    </source>
</reference>
<dbReference type="GeneID" id="20349821"/>
<name>J3P766_GAET3</name>
<organism evidence="1">
    <name type="scientific">Gaeumannomyces tritici (strain R3-111a-1)</name>
    <name type="common">Wheat and barley take-all root rot fungus</name>
    <name type="synonym">Gaeumannomyces graminis var. tritici</name>
    <dbReference type="NCBI Taxonomy" id="644352"/>
    <lineage>
        <taxon>Eukaryota</taxon>
        <taxon>Fungi</taxon>
        <taxon>Dikarya</taxon>
        <taxon>Ascomycota</taxon>
        <taxon>Pezizomycotina</taxon>
        <taxon>Sordariomycetes</taxon>
        <taxon>Sordariomycetidae</taxon>
        <taxon>Magnaporthales</taxon>
        <taxon>Magnaporthaceae</taxon>
        <taxon>Gaeumannomyces</taxon>
    </lineage>
</organism>
<proteinExistence type="predicted"/>
<dbReference type="EnsemblFungi" id="EJT72497">
    <property type="protein sequence ID" value="EJT72497"/>
    <property type="gene ID" value="GGTG_09363"/>
</dbReference>
<gene>
    <name evidence="2" type="primary">20349821</name>
    <name evidence="1" type="ORF">GGTG_09363</name>
</gene>
<dbReference type="VEuPathDB" id="FungiDB:GGTG_09363"/>
<evidence type="ECO:0000313" key="3">
    <source>
        <dbReference type="Proteomes" id="UP000006039"/>
    </source>
</evidence>
<reference evidence="1" key="2">
    <citation type="submission" date="2010-07" db="EMBL/GenBank/DDBJ databases">
        <authorList>
            <consortium name="The Broad Institute Genome Sequencing Platform"/>
            <consortium name="Broad Institute Genome Sequencing Center for Infectious Disease"/>
            <person name="Ma L.-J."/>
            <person name="Dead R."/>
            <person name="Young S."/>
            <person name="Zeng Q."/>
            <person name="Koehrsen M."/>
            <person name="Alvarado L."/>
            <person name="Berlin A."/>
            <person name="Chapman S.B."/>
            <person name="Chen Z."/>
            <person name="Freedman E."/>
            <person name="Gellesch M."/>
            <person name="Goldberg J."/>
            <person name="Griggs A."/>
            <person name="Gujja S."/>
            <person name="Heilman E.R."/>
            <person name="Heiman D."/>
            <person name="Hepburn T."/>
            <person name="Howarth C."/>
            <person name="Jen D."/>
            <person name="Larson L."/>
            <person name="Mehta T."/>
            <person name="Neiman D."/>
            <person name="Pearson M."/>
            <person name="Roberts A."/>
            <person name="Saif S."/>
            <person name="Shea T."/>
            <person name="Shenoy N."/>
            <person name="Sisk P."/>
            <person name="Stolte C."/>
            <person name="Sykes S."/>
            <person name="Walk T."/>
            <person name="White J."/>
            <person name="Yandava C."/>
            <person name="Haas B."/>
            <person name="Nusbaum C."/>
            <person name="Birren B."/>
        </authorList>
    </citation>
    <scope>NUCLEOTIDE SEQUENCE</scope>
    <source>
        <strain evidence="1">R3-111a-1</strain>
    </source>
</reference>
<dbReference type="Proteomes" id="UP000006039">
    <property type="component" value="Unassembled WGS sequence"/>
</dbReference>
<dbReference type="AlphaFoldDB" id="J3P766"/>
<dbReference type="RefSeq" id="XP_009225471.1">
    <property type="nucleotide sequence ID" value="XM_009227207.1"/>
</dbReference>